<sequence>FLLDRIKISLETYDYNLFYSYIRNFYESSKDPNIFMLFVVDKSERTRRYESYECQSPEDLQDIKRKISNATLNLVRSKKTVQSQTSPLFSYEPGGTLSPAERLNPNSISFTANSSSSSLSSWHSVNSIEHWHPVSYGQKKSGCGLRRIFCETKFELNDNQPKIMYISKSRSRSCPPKKSSEQKCPSTKKAVYSGCRRDPPLLVYWPSE</sequence>
<proteinExistence type="predicted"/>
<dbReference type="Pfam" id="PF25356">
    <property type="entry name" value="PH_trem"/>
    <property type="match status" value="1"/>
</dbReference>
<reference evidence="2 3" key="1">
    <citation type="journal article" date="2019" name="Gigascience">
        <title>Whole-genome sequence of the oriental lung fluke Paragonimus westermani.</title>
        <authorList>
            <person name="Oey H."/>
            <person name="Zakrzewski M."/>
            <person name="Narain K."/>
            <person name="Devi K.R."/>
            <person name="Agatsuma T."/>
            <person name="Nawaratna S."/>
            <person name="Gobert G.N."/>
            <person name="Jones M.K."/>
            <person name="Ragan M.A."/>
            <person name="McManus D.P."/>
            <person name="Krause L."/>
        </authorList>
    </citation>
    <scope>NUCLEOTIDE SEQUENCE [LARGE SCALE GENOMIC DNA]</scope>
    <source>
        <strain evidence="2 3">IND2009</strain>
    </source>
</reference>
<gene>
    <name evidence="2" type="ORF">DEA37_0007570</name>
</gene>
<protein>
    <recommendedName>
        <fullName evidence="1">Trematode PH-like domain-containing protein</fullName>
    </recommendedName>
</protein>
<feature type="non-terminal residue" evidence="2">
    <location>
        <position position="1"/>
    </location>
</feature>
<dbReference type="Proteomes" id="UP000324629">
    <property type="component" value="Unassembled WGS sequence"/>
</dbReference>
<evidence type="ECO:0000313" key="3">
    <source>
        <dbReference type="Proteomes" id="UP000324629"/>
    </source>
</evidence>
<accession>A0A5J4NJR7</accession>
<dbReference type="InterPro" id="IPR057376">
    <property type="entry name" value="PH_trem"/>
</dbReference>
<evidence type="ECO:0000259" key="1">
    <source>
        <dbReference type="Pfam" id="PF25356"/>
    </source>
</evidence>
<keyword evidence="3" id="KW-1185">Reference proteome</keyword>
<feature type="domain" description="Trematode PH-like" evidence="1">
    <location>
        <begin position="11"/>
        <end position="71"/>
    </location>
</feature>
<dbReference type="AlphaFoldDB" id="A0A5J4NJR7"/>
<organism evidence="2 3">
    <name type="scientific">Paragonimus westermani</name>
    <dbReference type="NCBI Taxonomy" id="34504"/>
    <lineage>
        <taxon>Eukaryota</taxon>
        <taxon>Metazoa</taxon>
        <taxon>Spiralia</taxon>
        <taxon>Lophotrochozoa</taxon>
        <taxon>Platyhelminthes</taxon>
        <taxon>Trematoda</taxon>
        <taxon>Digenea</taxon>
        <taxon>Plagiorchiida</taxon>
        <taxon>Troglotremata</taxon>
        <taxon>Troglotrematidae</taxon>
        <taxon>Paragonimus</taxon>
    </lineage>
</organism>
<dbReference type="EMBL" id="QNGE01002308">
    <property type="protein sequence ID" value="KAA3675797.1"/>
    <property type="molecule type" value="Genomic_DNA"/>
</dbReference>
<name>A0A5J4NJR7_9TREM</name>
<evidence type="ECO:0000313" key="2">
    <source>
        <dbReference type="EMBL" id="KAA3675797.1"/>
    </source>
</evidence>
<comment type="caution">
    <text evidence="2">The sequence shown here is derived from an EMBL/GenBank/DDBJ whole genome shotgun (WGS) entry which is preliminary data.</text>
</comment>